<dbReference type="AlphaFoldDB" id="A0A9N7TML7"/>
<gene>
    <name evidence="1" type="ORF">PLEPLA_LOCUS2127</name>
</gene>
<comment type="caution">
    <text evidence="1">The sequence shown here is derived from an EMBL/GenBank/DDBJ whole genome shotgun (WGS) entry which is preliminary data.</text>
</comment>
<reference evidence="1" key="1">
    <citation type="submission" date="2020-03" db="EMBL/GenBank/DDBJ databases">
        <authorList>
            <person name="Weist P."/>
        </authorList>
    </citation>
    <scope>NUCLEOTIDE SEQUENCE</scope>
</reference>
<evidence type="ECO:0000313" key="1">
    <source>
        <dbReference type="EMBL" id="CAB1414418.1"/>
    </source>
</evidence>
<accession>A0A9N7TML7</accession>
<organism evidence="1 2">
    <name type="scientific">Pleuronectes platessa</name>
    <name type="common">European plaice</name>
    <dbReference type="NCBI Taxonomy" id="8262"/>
    <lineage>
        <taxon>Eukaryota</taxon>
        <taxon>Metazoa</taxon>
        <taxon>Chordata</taxon>
        <taxon>Craniata</taxon>
        <taxon>Vertebrata</taxon>
        <taxon>Euteleostomi</taxon>
        <taxon>Actinopterygii</taxon>
        <taxon>Neopterygii</taxon>
        <taxon>Teleostei</taxon>
        <taxon>Neoteleostei</taxon>
        <taxon>Acanthomorphata</taxon>
        <taxon>Carangaria</taxon>
        <taxon>Pleuronectiformes</taxon>
        <taxon>Pleuronectoidei</taxon>
        <taxon>Pleuronectidae</taxon>
        <taxon>Pleuronectes</taxon>
    </lineage>
</organism>
<name>A0A9N7TML7_PLEPL</name>
<protein>
    <submittedName>
        <fullName evidence="1">Uncharacterized protein</fullName>
    </submittedName>
</protein>
<proteinExistence type="predicted"/>
<sequence length="159" mass="17310">MLEAKKGKKGGEHPPPTAYTLRTNLGSDRSNMSLWSDETRWLYSAANFSVSVFWVSAFQEYGFSVMEEVGVDEVVAVQRQQLYPPTVYEGWGPVMGEEGGSSSAMIDLRLASSNSAVVAQATGAVRLLSPFNSWPDLDVPLENPAEALCSCVLRTQTEA</sequence>
<dbReference type="EMBL" id="CADEAL010000104">
    <property type="protein sequence ID" value="CAB1414418.1"/>
    <property type="molecule type" value="Genomic_DNA"/>
</dbReference>
<dbReference type="Proteomes" id="UP001153269">
    <property type="component" value="Unassembled WGS sequence"/>
</dbReference>
<evidence type="ECO:0000313" key="2">
    <source>
        <dbReference type="Proteomes" id="UP001153269"/>
    </source>
</evidence>
<keyword evidence="2" id="KW-1185">Reference proteome</keyword>